<dbReference type="Proteomes" id="UP000256964">
    <property type="component" value="Unassembled WGS sequence"/>
</dbReference>
<proteinExistence type="predicted"/>
<dbReference type="EMBL" id="KZ857481">
    <property type="protein sequence ID" value="RDX42594.1"/>
    <property type="molecule type" value="Genomic_DNA"/>
</dbReference>
<dbReference type="AlphaFoldDB" id="A0A371CQN9"/>
<gene>
    <name evidence="1" type="ORF">OH76DRAFT_94661</name>
</gene>
<keyword evidence="2" id="KW-1185">Reference proteome</keyword>
<evidence type="ECO:0000313" key="1">
    <source>
        <dbReference type="EMBL" id="RDX42594.1"/>
    </source>
</evidence>
<sequence>MPTLACQLPRCGLLLLHRLRRGVRIWLLHRVEDDDLAPAGRPATQINGIHEACELEEVRLESRLADRASAAACSHSGPVKRSEHAGASSPMSVAYRDAPCERKRGRMIGRRWQRRSGECERRSGREVVDVRRRRKSCVEVYWTRSTHDAHTVQHEYYTYLDATFGS</sequence>
<accession>A0A371CQN9</accession>
<protein>
    <submittedName>
        <fullName evidence="1">Uncharacterized protein</fullName>
    </submittedName>
</protein>
<name>A0A371CQN9_9APHY</name>
<reference evidence="1 2" key="1">
    <citation type="journal article" date="2018" name="Biotechnol. Biofuels">
        <title>Integrative visual omics of the white-rot fungus Polyporus brumalis exposes the biotechnological potential of its oxidative enzymes for delignifying raw plant biomass.</title>
        <authorList>
            <person name="Miyauchi S."/>
            <person name="Rancon A."/>
            <person name="Drula E."/>
            <person name="Hage H."/>
            <person name="Chaduli D."/>
            <person name="Favel A."/>
            <person name="Grisel S."/>
            <person name="Henrissat B."/>
            <person name="Herpoel-Gimbert I."/>
            <person name="Ruiz-Duenas F.J."/>
            <person name="Chevret D."/>
            <person name="Hainaut M."/>
            <person name="Lin J."/>
            <person name="Wang M."/>
            <person name="Pangilinan J."/>
            <person name="Lipzen A."/>
            <person name="Lesage-Meessen L."/>
            <person name="Navarro D."/>
            <person name="Riley R."/>
            <person name="Grigoriev I.V."/>
            <person name="Zhou S."/>
            <person name="Raouche S."/>
            <person name="Rosso M.N."/>
        </authorList>
    </citation>
    <scope>NUCLEOTIDE SEQUENCE [LARGE SCALE GENOMIC DNA]</scope>
    <source>
        <strain evidence="1 2">BRFM 1820</strain>
    </source>
</reference>
<organism evidence="1 2">
    <name type="scientific">Lentinus brumalis</name>
    <dbReference type="NCBI Taxonomy" id="2498619"/>
    <lineage>
        <taxon>Eukaryota</taxon>
        <taxon>Fungi</taxon>
        <taxon>Dikarya</taxon>
        <taxon>Basidiomycota</taxon>
        <taxon>Agaricomycotina</taxon>
        <taxon>Agaricomycetes</taxon>
        <taxon>Polyporales</taxon>
        <taxon>Polyporaceae</taxon>
        <taxon>Lentinus</taxon>
    </lineage>
</organism>
<evidence type="ECO:0000313" key="2">
    <source>
        <dbReference type="Proteomes" id="UP000256964"/>
    </source>
</evidence>